<comment type="caution">
    <text evidence="2">The sequence shown here is derived from an EMBL/GenBank/DDBJ whole genome shotgun (WGS) entry which is preliminary data.</text>
</comment>
<proteinExistence type="predicted"/>
<feature type="compositionally biased region" description="Low complexity" evidence="1">
    <location>
        <begin position="69"/>
        <end position="81"/>
    </location>
</feature>
<organism evidence="2">
    <name type="scientific">marine sediment metagenome</name>
    <dbReference type="NCBI Taxonomy" id="412755"/>
    <lineage>
        <taxon>unclassified sequences</taxon>
        <taxon>metagenomes</taxon>
        <taxon>ecological metagenomes</taxon>
    </lineage>
</organism>
<evidence type="ECO:0000256" key="1">
    <source>
        <dbReference type="SAM" id="MobiDB-lite"/>
    </source>
</evidence>
<accession>A0A0F9CX54</accession>
<evidence type="ECO:0000313" key="2">
    <source>
        <dbReference type="EMBL" id="KKL04443.1"/>
    </source>
</evidence>
<sequence length="106" mass="11391">MATEIYAGVTIYIPAKVIDAKDAGNIIVEACGKKITFAKADLERVCMSSFELSRVIQLAKAAGAARDVAKTAPARPPLAVAPKPPEEKKPASKSEEKRLKIQKKDQ</sequence>
<protein>
    <submittedName>
        <fullName evidence="2">Uncharacterized protein</fullName>
    </submittedName>
</protein>
<dbReference type="AlphaFoldDB" id="A0A0F9CX54"/>
<feature type="region of interest" description="Disordered" evidence="1">
    <location>
        <begin position="69"/>
        <end position="106"/>
    </location>
</feature>
<gene>
    <name evidence="2" type="ORF">LCGC14_2616040</name>
</gene>
<dbReference type="EMBL" id="LAZR01044522">
    <property type="protein sequence ID" value="KKL04443.1"/>
    <property type="molecule type" value="Genomic_DNA"/>
</dbReference>
<feature type="compositionally biased region" description="Basic and acidic residues" evidence="1">
    <location>
        <begin position="84"/>
        <end position="106"/>
    </location>
</feature>
<name>A0A0F9CX54_9ZZZZ</name>
<reference evidence="2" key="1">
    <citation type="journal article" date="2015" name="Nature">
        <title>Complex archaea that bridge the gap between prokaryotes and eukaryotes.</title>
        <authorList>
            <person name="Spang A."/>
            <person name="Saw J.H."/>
            <person name="Jorgensen S.L."/>
            <person name="Zaremba-Niedzwiedzka K."/>
            <person name="Martijn J."/>
            <person name="Lind A.E."/>
            <person name="van Eijk R."/>
            <person name="Schleper C."/>
            <person name="Guy L."/>
            <person name="Ettema T.J."/>
        </authorList>
    </citation>
    <scope>NUCLEOTIDE SEQUENCE</scope>
</reference>